<dbReference type="InterPro" id="IPR025609">
    <property type="entry name" value="Lsm14-like_N"/>
</dbReference>
<dbReference type="AlphaFoldDB" id="A0A821G2F6"/>
<comment type="caution">
    <text evidence="2">The sequence shown here is derived from an EMBL/GenBank/DDBJ whole genome shotgun (WGS) entry which is preliminary data.</text>
</comment>
<dbReference type="EMBL" id="CAJOBP010030827">
    <property type="protein sequence ID" value="CAF4660480.1"/>
    <property type="molecule type" value="Genomic_DNA"/>
</dbReference>
<evidence type="ECO:0000313" key="2">
    <source>
        <dbReference type="EMBL" id="CAF4660480.1"/>
    </source>
</evidence>
<gene>
    <name evidence="2" type="ORF">UJA718_LOCUS34230</name>
</gene>
<keyword evidence="3" id="KW-1185">Reference proteome</keyword>
<evidence type="ECO:0000313" key="3">
    <source>
        <dbReference type="Proteomes" id="UP000663873"/>
    </source>
</evidence>
<dbReference type="Proteomes" id="UP000663873">
    <property type="component" value="Unassembled WGS sequence"/>
</dbReference>
<feature type="non-terminal residue" evidence="2">
    <location>
        <position position="137"/>
    </location>
</feature>
<proteinExistence type="predicted"/>
<organism evidence="2 3">
    <name type="scientific">Rotaria socialis</name>
    <dbReference type="NCBI Taxonomy" id="392032"/>
    <lineage>
        <taxon>Eukaryota</taxon>
        <taxon>Metazoa</taxon>
        <taxon>Spiralia</taxon>
        <taxon>Gnathifera</taxon>
        <taxon>Rotifera</taxon>
        <taxon>Eurotatoria</taxon>
        <taxon>Bdelloidea</taxon>
        <taxon>Philodinida</taxon>
        <taxon>Philodinidae</taxon>
        <taxon>Rotaria</taxon>
    </lineage>
</organism>
<reference evidence="2" key="1">
    <citation type="submission" date="2021-02" db="EMBL/GenBank/DDBJ databases">
        <authorList>
            <person name="Nowell W R."/>
        </authorList>
    </citation>
    <scope>NUCLEOTIDE SEQUENCE</scope>
</reference>
<accession>A0A821G2F6</accession>
<evidence type="ECO:0000259" key="1">
    <source>
        <dbReference type="SMART" id="SM01271"/>
    </source>
</evidence>
<name>A0A821G2F6_9BILA</name>
<dbReference type="Gene3D" id="2.30.30.100">
    <property type="match status" value="1"/>
</dbReference>
<feature type="domain" description="Lsm14-like N-terminal" evidence="1">
    <location>
        <begin position="16"/>
        <end position="125"/>
    </location>
</feature>
<dbReference type="InterPro" id="IPR010920">
    <property type="entry name" value="LSM_dom_sf"/>
</dbReference>
<sequence length="137" mass="15435">MQVEEQFKEDTSGIAHSPYYGCTVRVVSKARISYEGVLDGISANKDRIYLKNVRVNANITASPNRNSVLNDLNKSSASDTLNAVMIDHLTNDIHIYEQVCLNVRDIQELRLIELPSTFNESKVKLRAIDPCLVDIRL</sequence>
<protein>
    <recommendedName>
        <fullName evidence="1">Lsm14-like N-terminal domain-containing protein</fullName>
    </recommendedName>
</protein>
<dbReference type="SUPFAM" id="SSF50182">
    <property type="entry name" value="Sm-like ribonucleoproteins"/>
    <property type="match status" value="1"/>
</dbReference>
<dbReference type="SMART" id="SM01271">
    <property type="entry name" value="LSM14"/>
    <property type="match status" value="1"/>
</dbReference>